<protein>
    <recommendedName>
        <fullName evidence="1">IrrE N-terminal-like domain-containing protein</fullName>
    </recommendedName>
</protein>
<dbReference type="InterPro" id="IPR010359">
    <property type="entry name" value="IrrE_HExxH"/>
</dbReference>
<organism evidence="2">
    <name type="scientific">marine sediment metagenome</name>
    <dbReference type="NCBI Taxonomy" id="412755"/>
    <lineage>
        <taxon>unclassified sequences</taxon>
        <taxon>metagenomes</taxon>
        <taxon>ecological metagenomes</taxon>
    </lineage>
</organism>
<sequence length="283" mass="32486">MALTESNRFRFVNNELIALSRSRRPDTKSWQAVKQAVLKAASYLREEAGQTSAPIALKEIEKLRRIRKKVVYDSEAASGAILEPVSGGFILRLGKHQTAVRRRFGIAHEIGHTFFYNLEHDPPTKMLPRELSRLLGEKKEEDICNAFARELLMPKELVQRDIANSKDRNLQMIIDLAAKYVVSPEVAARRLLLDLSEFQTSVVLFKDPGVPRGKNVWWFYGRALRRYLRKQEKAIFGQVVQAIQEESGPQNPEHIVASNEMVSIEHYQSMPNSRLMTLVTFRR</sequence>
<dbReference type="PANTHER" id="PTHR43236">
    <property type="entry name" value="ANTITOXIN HIGA1"/>
    <property type="match status" value="1"/>
</dbReference>
<dbReference type="Gene3D" id="1.10.10.2910">
    <property type="match status" value="1"/>
</dbReference>
<feature type="domain" description="IrrE N-terminal-like" evidence="1">
    <location>
        <begin position="90"/>
        <end position="191"/>
    </location>
</feature>
<reference evidence="2" key="1">
    <citation type="journal article" date="2014" name="Front. Microbiol.">
        <title>High frequency of phylogenetically diverse reductive dehalogenase-homologous genes in deep subseafloor sedimentary metagenomes.</title>
        <authorList>
            <person name="Kawai M."/>
            <person name="Futagami T."/>
            <person name="Toyoda A."/>
            <person name="Takaki Y."/>
            <person name="Nishi S."/>
            <person name="Hori S."/>
            <person name="Arai W."/>
            <person name="Tsubouchi T."/>
            <person name="Morono Y."/>
            <person name="Uchiyama I."/>
            <person name="Ito T."/>
            <person name="Fujiyama A."/>
            <person name="Inagaki F."/>
            <person name="Takami H."/>
        </authorList>
    </citation>
    <scope>NUCLEOTIDE SEQUENCE</scope>
    <source>
        <strain evidence="2">Expedition CK06-06</strain>
    </source>
</reference>
<dbReference type="Pfam" id="PF06114">
    <property type="entry name" value="Peptidase_M78"/>
    <property type="match status" value="1"/>
</dbReference>
<name>X0Z9I7_9ZZZZ</name>
<proteinExistence type="predicted"/>
<dbReference type="InterPro" id="IPR052345">
    <property type="entry name" value="Rad_response_metalloprotease"/>
</dbReference>
<accession>X0Z9I7</accession>
<dbReference type="EMBL" id="BART01005900">
    <property type="protein sequence ID" value="GAG54967.1"/>
    <property type="molecule type" value="Genomic_DNA"/>
</dbReference>
<gene>
    <name evidence="2" type="ORF">S01H4_13383</name>
</gene>
<comment type="caution">
    <text evidence="2">The sequence shown here is derived from an EMBL/GenBank/DDBJ whole genome shotgun (WGS) entry which is preliminary data.</text>
</comment>
<dbReference type="AlphaFoldDB" id="X0Z9I7"/>
<evidence type="ECO:0000259" key="1">
    <source>
        <dbReference type="Pfam" id="PF06114"/>
    </source>
</evidence>
<dbReference type="PANTHER" id="PTHR43236:SF2">
    <property type="entry name" value="BLL0069 PROTEIN"/>
    <property type="match status" value="1"/>
</dbReference>
<evidence type="ECO:0000313" key="2">
    <source>
        <dbReference type="EMBL" id="GAG54967.1"/>
    </source>
</evidence>